<evidence type="ECO:0000313" key="11">
    <source>
        <dbReference type="Proteomes" id="UP001153620"/>
    </source>
</evidence>
<evidence type="ECO:0000256" key="3">
    <source>
        <dbReference type="ARBA" id="ARBA00011738"/>
    </source>
</evidence>
<evidence type="ECO:0000259" key="9">
    <source>
        <dbReference type="Pfam" id="PF02798"/>
    </source>
</evidence>
<dbReference type="SFLD" id="SFLDS00019">
    <property type="entry name" value="Glutathione_Transferase_(cytos"/>
    <property type="match status" value="1"/>
</dbReference>
<dbReference type="SUPFAM" id="SSF47616">
    <property type="entry name" value="GST C-terminal domain-like"/>
    <property type="match status" value="1"/>
</dbReference>
<reference evidence="10" key="1">
    <citation type="submission" date="2022-01" db="EMBL/GenBank/DDBJ databases">
        <authorList>
            <person name="King R."/>
        </authorList>
    </citation>
    <scope>NUCLEOTIDE SEQUENCE</scope>
</reference>
<reference evidence="10" key="2">
    <citation type="submission" date="2022-10" db="EMBL/GenBank/DDBJ databases">
        <authorList>
            <consortium name="ENA_rothamsted_submissions"/>
            <consortium name="culmorum"/>
            <person name="King R."/>
        </authorList>
    </citation>
    <scope>NUCLEOTIDE SEQUENCE</scope>
</reference>
<evidence type="ECO:0000259" key="8">
    <source>
        <dbReference type="Pfam" id="PF00043"/>
    </source>
</evidence>
<dbReference type="Pfam" id="PF00043">
    <property type="entry name" value="GST_C"/>
    <property type="match status" value="1"/>
</dbReference>
<feature type="domain" description="GST N-terminal" evidence="9">
    <location>
        <begin position="5"/>
        <end position="75"/>
    </location>
</feature>
<sequence length="227" mass="26661">MMKYYFDLLSQPSRALWIFLKMTKVPAEFIKVDLGKAEHLTDKFKEINRFQKVPCIVDADGFKLSESVAIFRYITSLNDVPENWYPKDIKARALVDEYLEYQHNSIRLPCAMYFQTKWLIPRLSGNPIDEKKAAAYKKLMEQSLNNLENVWLESADRKFLASEEISFADILAACELEQPKMAWYDPFDGRPRLRSWYDRVRDATNPFYDEAHVVVKKVIEKNGKSKL</sequence>
<dbReference type="CDD" id="cd03183">
    <property type="entry name" value="GST_C_Theta"/>
    <property type="match status" value="1"/>
</dbReference>
<dbReference type="InterPro" id="IPR004045">
    <property type="entry name" value="Glutathione_S-Trfase_N"/>
</dbReference>
<dbReference type="Pfam" id="PF02798">
    <property type="entry name" value="GST_N"/>
    <property type="match status" value="1"/>
</dbReference>
<dbReference type="InterPro" id="IPR040075">
    <property type="entry name" value="GST_N_Theta"/>
</dbReference>
<name>A0A9N9S966_9DIPT</name>
<evidence type="ECO:0000256" key="5">
    <source>
        <dbReference type="ARBA" id="ARBA00022490"/>
    </source>
</evidence>
<dbReference type="InterPro" id="IPR040077">
    <property type="entry name" value="GST_C_Theta"/>
</dbReference>
<keyword evidence="11" id="KW-1185">Reference proteome</keyword>
<dbReference type="PANTHER" id="PTHR43917:SF8">
    <property type="entry name" value="GH16740P-RELATED"/>
    <property type="match status" value="1"/>
</dbReference>
<protein>
    <recommendedName>
        <fullName evidence="4">glutathione transferase</fullName>
        <ecNumber evidence="4">2.5.1.18</ecNumber>
    </recommendedName>
</protein>
<comment type="subcellular location">
    <subcellularLocation>
        <location evidence="1">Cytoplasm</location>
    </subcellularLocation>
</comment>
<dbReference type="SFLD" id="SFLDG00358">
    <property type="entry name" value="Main_(cytGST)"/>
    <property type="match status" value="1"/>
</dbReference>
<comment type="catalytic activity">
    <reaction evidence="7">
        <text>RX + glutathione = an S-substituted glutathione + a halide anion + H(+)</text>
        <dbReference type="Rhea" id="RHEA:16437"/>
        <dbReference type="ChEBI" id="CHEBI:15378"/>
        <dbReference type="ChEBI" id="CHEBI:16042"/>
        <dbReference type="ChEBI" id="CHEBI:17792"/>
        <dbReference type="ChEBI" id="CHEBI:57925"/>
        <dbReference type="ChEBI" id="CHEBI:90779"/>
        <dbReference type="EC" id="2.5.1.18"/>
    </reaction>
</comment>
<evidence type="ECO:0000256" key="2">
    <source>
        <dbReference type="ARBA" id="ARBA00009899"/>
    </source>
</evidence>
<dbReference type="Proteomes" id="UP001153620">
    <property type="component" value="Chromosome 4"/>
</dbReference>
<evidence type="ECO:0000256" key="7">
    <source>
        <dbReference type="ARBA" id="ARBA00047960"/>
    </source>
</evidence>
<dbReference type="GO" id="GO:0006749">
    <property type="term" value="P:glutathione metabolic process"/>
    <property type="evidence" value="ECO:0007669"/>
    <property type="project" value="TreeGrafter"/>
</dbReference>
<dbReference type="EC" id="2.5.1.18" evidence="4"/>
<evidence type="ECO:0000256" key="1">
    <source>
        <dbReference type="ARBA" id="ARBA00004496"/>
    </source>
</evidence>
<dbReference type="GO" id="GO:0004364">
    <property type="term" value="F:glutathione transferase activity"/>
    <property type="evidence" value="ECO:0007669"/>
    <property type="project" value="UniProtKB-EC"/>
</dbReference>
<dbReference type="InterPro" id="IPR036282">
    <property type="entry name" value="Glutathione-S-Trfase_C_sf"/>
</dbReference>
<dbReference type="FunFam" id="1.20.1050.10:FF:000008">
    <property type="entry name" value="Glutathione S-transferase theta-1"/>
    <property type="match status" value="1"/>
</dbReference>
<evidence type="ECO:0000256" key="4">
    <source>
        <dbReference type="ARBA" id="ARBA00012452"/>
    </source>
</evidence>
<dbReference type="Gene3D" id="3.40.30.10">
    <property type="entry name" value="Glutaredoxin"/>
    <property type="match status" value="1"/>
</dbReference>
<dbReference type="CDD" id="cd03050">
    <property type="entry name" value="GST_N_Theta"/>
    <property type="match status" value="1"/>
</dbReference>
<evidence type="ECO:0000313" key="10">
    <source>
        <dbReference type="EMBL" id="CAG9811745.1"/>
    </source>
</evidence>
<dbReference type="AlphaFoldDB" id="A0A9N9S966"/>
<organism evidence="10 11">
    <name type="scientific">Chironomus riparius</name>
    <dbReference type="NCBI Taxonomy" id="315576"/>
    <lineage>
        <taxon>Eukaryota</taxon>
        <taxon>Metazoa</taxon>
        <taxon>Ecdysozoa</taxon>
        <taxon>Arthropoda</taxon>
        <taxon>Hexapoda</taxon>
        <taxon>Insecta</taxon>
        <taxon>Pterygota</taxon>
        <taxon>Neoptera</taxon>
        <taxon>Endopterygota</taxon>
        <taxon>Diptera</taxon>
        <taxon>Nematocera</taxon>
        <taxon>Chironomoidea</taxon>
        <taxon>Chironomidae</taxon>
        <taxon>Chironominae</taxon>
        <taxon>Chironomus</taxon>
    </lineage>
</organism>
<comment type="similarity">
    <text evidence="2">Belongs to the GST superfamily. Theta family.</text>
</comment>
<dbReference type="InterPro" id="IPR040079">
    <property type="entry name" value="Glutathione_S-Trfase"/>
</dbReference>
<evidence type="ECO:0000256" key="6">
    <source>
        <dbReference type="ARBA" id="ARBA00022679"/>
    </source>
</evidence>
<keyword evidence="5" id="KW-0963">Cytoplasm</keyword>
<dbReference type="InterPro" id="IPR036249">
    <property type="entry name" value="Thioredoxin-like_sf"/>
</dbReference>
<dbReference type="GO" id="GO:0005737">
    <property type="term" value="C:cytoplasm"/>
    <property type="evidence" value="ECO:0007669"/>
    <property type="project" value="UniProtKB-SubCell"/>
</dbReference>
<dbReference type="InterPro" id="IPR004046">
    <property type="entry name" value="GST_C"/>
</dbReference>
<dbReference type="PANTHER" id="PTHR43917">
    <property type="match status" value="1"/>
</dbReference>
<dbReference type="OrthoDB" id="422574at2759"/>
<feature type="domain" description="Glutathione S-transferase C-terminal" evidence="8">
    <location>
        <begin position="127"/>
        <end position="200"/>
    </location>
</feature>
<gene>
    <name evidence="10" type="ORF">CHIRRI_LOCUS14552</name>
</gene>
<dbReference type="Gene3D" id="1.20.1050.10">
    <property type="match status" value="1"/>
</dbReference>
<comment type="subunit">
    <text evidence="3">Homodimer.</text>
</comment>
<dbReference type="SUPFAM" id="SSF52833">
    <property type="entry name" value="Thioredoxin-like"/>
    <property type="match status" value="1"/>
</dbReference>
<keyword evidence="6" id="KW-0808">Transferase</keyword>
<dbReference type="EMBL" id="OU895880">
    <property type="protein sequence ID" value="CAG9811745.1"/>
    <property type="molecule type" value="Genomic_DNA"/>
</dbReference>
<proteinExistence type="inferred from homology"/>
<accession>A0A9N9S966</accession>
<dbReference type="InterPro" id="IPR051369">
    <property type="entry name" value="GST_Theta"/>
</dbReference>